<protein>
    <submittedName>
        <fullName evidence="1">Uncharacterized protein</fullName>
    </submittedName>
</protein>
<gene>
    <name evidence="1" type="ORF">FOMPIDRAFT_1118243</name>
</gene>
<dbReference type="EMBL" id="KE504135">
    <property type="protein sequence ID" value="EPT02427.1"/>
    <property type="molecule type" value="Genomic_DNA"/>
</dbReference>
<dbReference type="OrthoDB" id="2745177at2759"/>
<dbReference type="Proteomes" id="UP000015241">
    <property type="component" value="Unassembled WGS sequence"/>
</dbReference>
<dbReference type="InParanoid" id="S8EBT1"/>
<proteinExistence type="predicted"/>
<organism evidence="1 2">
    <name type="scientific">Fomitopsis schrenkii</name>
    <name type="common">Brown rot fungus</name>
    <dbReference type="NCBI Taxonomy" id="2126942"/>
    <lineage>
        <taxon>Eukaryota</taxon>
        <taxon>Fungi</taxon>
        <taxon>Dikarya</taxon>
        <taxon>Basidiomycota</taxon>
        <taxon>Agaricomycotina</taxon>
        <taxon>Agaricomycetes</taxon>
        <taxon>Polyporales</taxon>
        <taxon>Fomitopsis</taxon>
    </lineage>
</organism>
<keyword evidence="2" id="KW-1185">Reference proteome</keyword>
<name>S8EBT1_FOMSC</name>
<dbReference type="HOGENOM" id="CLU_180244_0_0_1"/>
<dbReference type="AlphaFoldDB" id="S8EBT1"/>
<reference evidence="1 2" key="1">
    <citation type="journal article" date="2012" name="Science">
        <title>The Paleozoic origin of enzymatic lignin decomposition reconstructed from 31 fungal genomes.</title>
        <authorList>
            <person name="Floudas D."/>
            <person name="Binder M."/>
            <person name="Riley R."/>
            <person name="Barry K."/>
            <person name="Blanchette R.A."/>
            <person name="Henrissat B."/>
            <person name="Martinez A.T."/>
            <person name="Otillar R."/>
            <person name="Spatafora J.W."/>
            <person name="Yadav J.S."/>
            <person name="Aerts A."/>
            <person name="Benoit I."/>
            <person name="Boyd A."/>
            <person name="Carlson A."/>
            <person name="Copeland A."/>
            <person name="Coutinho P.M."/>
            <person name="de Vries R.P."/>
            <person name="Ferreira P."/>
            <person name="Findley K."/>
            <person name="Foster B."/>
            <person name="Gaskell J."/>
            <person name="Glotzer D."/>
            <person name="Gorecki P."/>
            <person name="Heitman J."/>
            <person name="Hesse C."/>
            <person name="Hori C."/>
            <person name="Igarashi K."/>
            <person name="Jurgens J.A."/>
            <person name="Kallen N."/>
            <person name="Kersten P."/>
            <person name="Kohler A."/>
            <person name="Kuees U."/>
            <person name="Kumar T.K.A."/>
            <person name="Kuo A."/>
            <person name="LaButti K."/>
            <person name="Larrondo L.F."/>
            <person name="Lindquist E."/>
            <person name="Ling A."/>
            <person name="Lombard V."/>
            <person name="Lucas S."/>
            <person name="Lundell T."/>
            <person name="Martin R."/>
            <person name="McLaughlin D.J."/>
            <person name="Morgenstern I."/>
            <person name="Morin E."/>
            <person name="Murat C."/>
            <person name="Nagy L.G."/>
            <person name="Nolan M."/>
            <person name="Ohm R.A."/>
            <person name="Patyshakuliyeva A."/>
            <person name="Rokas A."/>
            <person name="Ruiz-Duenas F.J."/>
            <person name="Sabat G."/>
            <person name="Salamov A."/>
            <person name="Samejima M."/>
            <person name="Schmutz J."/>
            <person name="Slot J.C."/>
            <person name="St John F."/>
            <person name="Stenlid J."/>
            <person name="Sun H."/>
            <person name="Sun S."/>
            <person name="Syed K."/>
            <person name="Tsang A."/>
            <person name="Wiebenga A."/>
            <person name="Young D."/>
            <person name="Pisabarro A."/>
            <person name="Eastwood D.C."/>
            <person name="Martin F."/>
            <person name="Cullen D."/>
            <person name="Grigoriev I.V."/>
            <person name="Hibbett D.S."/>
        </authorList>
    </citation>
    <scope>NUCLEOTIDE SEQUENCE</scope>
    <source>
        <strain evidence="2">FP-58527</strain>
    </source>
</reference>
<accession>S8EBT1</accession>
<evidence type="ECO:0000313" key="2">
    <source>
        <dbReference type="Proteomes" id="UP000015241"/>
    </source>
</evidence>
<sequence>MQICSFVHPQSLLRSRVTKNFHEHLMSKKSAWIWKHSLGRVDELSPCPSELIEPAWIALVYSLTCTLCGNGRATDVYWVVLARVCATCRKDALVFDRFMVTL</sequence>
<evidence type="ECO:0000313" key="1">
    <source>
        <dbReference type="EMBL" id="EPT02427.1"/>
    </source>
</evidence>